<dbReference type="SUPFAM" id="SSF54909">
    <property type="entry name" value="Dimeric alpha+beta barrel"/>
    <property type="match status" value="1"/>
</dbReference>
<organism evidence="2">
    <name type="scientific">Cyanothece sp. (strain PCC 7425 / ATCC 29141)</name>
    <dbReference type="NCBI Taxonomy" id="395961"/>
    <lineage>
        <taxon>Bacteria</taxon>
        <taxon>Bacillati</taxon>
        <taxon>Cyanobacteriota</taxon>
        <taxon>Cyanophyceae</taxon>
        <taxon>Gomontiellales</taxon>
        <taxon>Cyanothecaceae</taxon>
        <taxon>Cyanothece</taxon>
    </lineage>
</organism>
<dbReference type="InterPro" id="IPR021708">
    <property type="entry name" value="DUF3291"/>
</dbReference>
<dbReference type="AlphaFoldDB" id="B8HVS2"/>
<sequence>MKLISITRLRLVSIRYLPCFIWIAWRSAQQAQRAAGNLQTKLVWEANLTFWTLTAWESETAMRSFMTTGDHRRAMPKLLNWCDEAAVVHWHQETDGLPSLLEAHRRMVSEGRISRVNHPSADHLTRHIAAPKIHS</sequence>
<dbReference type="KEGG" id="cyn:Cyan7425_0713"/>
<evidence type="ECO:0000313" key="2">
    <source>
        <dbReference type="EMBL" id="ACL43100.1"/>
    </source>
</evidence>
<dbReference type="eggNOG" id="COG2329">
    <property type="taxonomic scope" value="Bacteria"/>
</dbReference>
<dbReference type="OrthoDB" id="1550774at2"/>
<evidence type="ECO:0000259" key="1">
    <source>
        <dbReference type="Pfam" id="PF11695"/>
    </source>
</evidence>
<protein>
    <recommendedName>
        <fullName evidence="1">DUF3291 domain-containing protein</fullName>
    </recommendedName>
</protein>
<reference evidence="2" key="1">
    <citation type="submission" date="2009-01" db="EMBL/GenBank/DDBJ databases">
        <title>Complete sequence of chromosome Cyanothece sp. PCC 7425.</title>
        <authorList>
            <consortium name="US DOE Joint Genome Institute"/>
            <person name="Lucas S."/>
            <person name="Copeland A."/>
            <person name="Lapidus A."/>
            <person name="Glavina del Rio T."/>
            <person name="Dalin E."/>
            <person name="Tice H."/>
            <person name="Bruce D."/>
            <person name="Goodwin L."/>
            <person name="Pitluck S."/>
            <person name="Sims D."/>
            <person name="Meineke L."/>
            <person name="Brettin T."/>
            <person name="Detter J.C."/>
            <person name="Han C."/>
            <person name="Larimer F."/>
            <person name="Land M."/>
            <person name="Hauser L."/>
            <person name="Kyrpides N."/>
            <person name="Ovchinnikova G."/>
            <person name="Liberton M."/>
            <person name="Stoeckel J."/>
            <person name="Banerjee A."/>
            <person name="Singh A."/>
            <person name="Page L."/>
            <person name="Sato H."/>
            <person name="Zhao L."/>
            <person name="Sherman L."/>
            <person name="Pakrasi H."/>
            <person name="Richardson P."/>
        </authorList>
    </citation>
    <scope>NUCLEOTIDE SEQUENCE</scope>
    <source>
        <strain evidence="2">PCC 7425</strain>
    </source>
</reference>
<dbReference type="EMBL" id="CP001344">
    <property type="protein sequence ID" value="ACL43100.1"/>
    <property type="molecule type" value="Genomic_DNA"/>
</dbReference>
<accession>B8HVS2</accession>
<name>B8HVS2_CYAP4</name>
<proteinExistence type="predicted"/>
<dbReference type="Pfam" id="PF11695">
    <property type="entry name" value="DUF3291"/>
    <property type="match status" value="1"/>
</dbReference>
<dbReference type="HOGENOM" id="CLU_140305_0_0_3"/>
<gene>
    <name evidence="2" type="ordered locus">Cyan7425_0713</name>
</gene>
<dbReference type="InterPro" id="IPR011008">
    <property type="entry name" value="Dimeric_a/b-barrel"/>
</dbReference>
<feature type="domain" description="DUF3291" evidence="1">
    <location>
        <begin position="25"/>
        <end position="107"/>
    </location>
</feature>